<dbReference type="PANTHER" id="PTHR43675">
    <property type="entry name" value="ARSENITE METHYLTRANSFERASE"/>
    <property type="match status" value="1"/>
</dbReference>
<keyword evidence="1" id="KW-0812">Transmembrane</keyword>
<keyword evidence="1" id="KW-0472">Membrane</keyword>
<dbReference type="Gene3D" id="3.40.50.150">
    <property type="entry name" value="Vaccinia Virus protein VP39"/>
    <property type="match status" value="1"/>
</dbReference>
<organism evidence="2 3">
    <name type="scientific">Diatraea saccharalis</name>
    <name type="common">sugarcane borer</name>
    <dbReference type="NCBI Taxonomy" id="40085"/>
    <lineage>
        <taxon>Eukaryota</taxon>
        <taxon>Metazoa</taxon>
        <taxon>Ecdysozoa</taxon>
        <taxon>Arthropoda</taxon>
        <taxon>Hexapoda</taxon>
        <taxon>Insecta</taxon>
        <taxon>Pterygota</taxon>
        <taxon>Neoptera</taxon>
        <taxon>Endopterygota</taxon>
        <taxon>Lepidoptera</taxon>
        <taxon>Glossata</taxon>
        <taxon>Ditrysia</taxon>
        <taxon>Pyraloidea</taxon>
        <taxon>Crambidae</taxon>
        <taxon>Crambinae</taxon>
        <taxon>Diatraea</taxon>
    </lineage>
</organism>
<keyword evidence="1" id="KW-1133">Transmembrane helix</keyword>
<gene>
    <name evidence="2" type="ORF">DIATSA_LOCUS5884</name>
</gene>
<dbReference type="SUPFAM" id="SSF53335">
    <property type="entry name" value="S-adenosyl-L-methionine-dependent methyltransferases"/>
    <property type="match status" value="1"/>
</dbReference>
<evidence type="ECO:0000313" key="3">
    <source>
        <dbReference type="Proteomes" id="UP001153714"/>
    </source>
</evidence>
<evidence type="ECO:0000256" key="1">
    <source>
        <dbReference type="SAM" id="Phobius"/>
    </source>
</evidence>
<dbReference type="InterPro" id="IPR029063">
    <property type="entry name" value="SAM-dependent_MTases_sf"/>
</dbReference>
<dbReference type="GO" id="GO:0008168">
    <property type="term" value="F:methyltransferase activity"/>
    <property type="evidence" value="ECO:0007669"/>
    <property type="project" value="TreeGrafter"/>
</dbReference>
<dbReference type="EMBL" id="OU893350">
    <property type="protein sequence ID" value="CAG9788045.1"/>
    <property type="molecule type" value="Genomic_DNA"/>
</dbReference>
<protein>
    <submittedName>
        <fullName evidence="2">Uncharacterized protein</fullName>
    </submittedName>
</protein>
<reference evidence="2" key="1">
    <citation type="submission" date="2021-12" db="EMBL/GenBank/DDBJ databases">
        <authorList>
            <person name="King R."/>
        </authorList>
    </citation>
    <scope>NUCLEOTIDE SEQUENCE</scope>
</reference>
<sequence length="316" mass="37057">MISNWILLKRGFVVILLRRVGITYMYLITIFFCKEIKFQIIFVTDLEIKKQMKKSEKCLIDIGETIKKIIPFEAEMPSENIVPPTVGDQADCNAINTVHVDEFLYDQDEVNELVKKGKLQKYYCLNCNSRNIKDLTLISHSMSRYVLQYIFQVLLPKDLEDKQLLDVGSRLGAVLYGAYYFSNAGTIIGIEMNKECCDVQERIISQYSLDTDRIKVINSDVMDRSDIVRNTNVIIINVLDFFVDIEKHKQIWYYFKKYIKKGSYLVCNRSMAETLGYLDMFEEFMDWLSICKPSQLENEVFFDLEECNELFLYTVN</sequence>
<dbReference type="OrthoDB" id="15794at2759"/>
<proteinExistence type="predicted"/>
<name>A0A9N9WD34_9NEOP</name>
<accession>A0A9N9WD34</accession>
<feature type="transmembrane region" description="Helical" evidence="1">
    <location>
        <begin position="12"/>
        <end position="32"/>
    </location>
</feature>
<reference evidence="2" key="2">
    <citation type="submission" date="2022-10" db="EMBL/GenBank/DDBJ databases">
        <authorList>
            <consortium name="ENA_rothamsted_submissions"/>
            <consortium name="culmorum"/>
            <person name="King R."/>
        </authorList>
    </citation>
    <scope>NUCLEOTIDE SEQUENCE</scope>
</reference>
<evidence type="ECO:0000313" key="2">
    <source>
        <dbReference type="EMBL" id="CAG9788045.1"/>
    </source>
</evidence>
<dbReference type="AlphaFoldDB" id="A0A9N9WD34"/>
<keyword evidence="3" id="KW-1185">Reference proteome</keyword>
<dbReference type="Proteomes" id="UP001153714">
    <property type="component" value="Chromosome 19"/>
</dbReference>
<dbReference type="InterPro" id="IPR026669">
    <property type="entry name" value="Arsenite_MeTrfase-like"/>
</dbReference>
<dbReference type="PANTHER" id="PTHR43675:SF1">
    <property type="entry name" value="RIKEN CDNA 2700097O09 GENE"/>
    <property type="match status" value="1"/>
</dbReference>